<feature type="compositionally biased region" description="Basic and acidic residues" evidence="19">
    <location>
        <begin position="446"/>
        <end position="455"/>
    </location>
</feature>
<feature type="binding site" evidence="18">
    <location>
        <position position="424"/>
    </location>
    <ligand>
        <name>acetyl-CoA</name>
        <dbReference type="ChEBI" id="CHEBI:57288"/>
    </ligand>
</feature>
<feature type="binding site" evidence="18">
    <location>
        <position position="104"/>
    </location>
    <ligand>
        <name>Mg(2+)</name>
        <dbReference type="ChEBI" id="CHEBI:18420"/>
    </ligand>
</feature>
<evidence type="ECO:0000256" key="7">
    <source>
        <dbReference type="ARBA" id="ARBA00022723"/>
    </source>
</evidence>
<dbReference type="GO" id="GO:0003977">
    <property type="term" value="F:UDP-N-acetylglucosamine diphosphorylase activity"/>
    <property type="evidence" value="ECO:0007669"/>
    <property type="project" value="UniProtKB-UniRule"/>
</dbReference>
<feature type="binding site" evidence="18">
    <location>
        <position position="141"/>
    </location>
    <ligand>
        <name>UDP-N-acetyl-alpha-D-glucosamine</name>
        <dbReference type="ChEBI" id="CHEBI:57705"/>
    </ligand>
</feature>
<feature type="binding site" evidence="18">
    <location>
        <position position="352"/>
    </location>
    <ligand>
        <name>UDP-N-acetyl-alpha-D-glucosamine</name>
        <dbReference type="ChEBI" id="CHEBI:57705"/>
    </ligand>
</feature>
<dbReference type="AlphaFoldDB" id="A0A9D1KZK1"/>
<evidence type="ECO:0000256" key="4">
    <source>
        <dbReference type="ARBA" id="ARBA00022490"/>
    </source>
</evidence>
<dbReference type="GO" id="GO:0009252">
    <property type="term" value="P:peptidoglycan biosynthetic process"/>
    <property type="evidence" value="ECO:0007669"/>
    <property type="project" value="UniProtKB-UniRule"/>
</dbReference>
<gene>
    <name evidence="18 21" type="primary">glmU</name>
    <name evidence="21" type="ORF">IAB00_04545</name>
</gene>
<evidence type="ECO:0000256" key="11">
    <source>
        <dbReference type="ARBA" id="ARBA00022984"/>
    </source>
</evidence>
<feature type="active site" description="Proton acceptor" evidence="18">
    <location>
        <position position="364"/>
    </location>
</feature>
<comment type="caution">
    <text evidence="21">The sequence shown here is derived from an EMBL/GenBank/DDBJ whole genome shotgun (WGS) entry which is preliminary data.</text>
</comment>
<dbReference type="NCBIfam" id="TIGR01173">
    <property type="entry name" value="glmU"/>
    <property type="match status" value="1"/>
</dbReference>
<dbReference type="SUPFAM" id="SSF51161">
    <property type="entry name" value="Trimeric LpxA-like enzymes"/>
    <property type="match status" value="1"/>
</dbReference>
<dbReference type="Proteomes" id="UP000824124">
    <property type="component" value="Unassembled WGS sequence"/>
</dbReference>
<feature type="binding site" evidence="18">
    <location>
        <begin position="387"/>
        <end position="388"/>
    </location>
    <ligand>
        <name>acetyl-CoA</name>
        <dbReference type="ChEBI" id="CHEBI:57288"/>
    </ligand>
</feature>
<comment type="cofactor">
    <cofactor evidence="18">
        <name>Mg(2+)</name>
        <dbReference type="ChEBI" id="CHEBI:18420"/>
    </cofactor>
    <text evidence="18">Binds 1 Mg(2+) ion per subunit.</text>
</comment>
<dbReference type="EMBL" id="DVMH01000022">
    <property type="protein sequence ID" value="HIU10501.1"/>
    <property type="molecule type" value="Genomic_DNA"/>
</dbReference>
<evidence type="ECO:0000256" key="15">
    <source>
        <dbReference type="ARBA" id="ARBA00048247"/>
    </source>
</evidence>
<feature type="binding site" evidence="18">
    <location>
        <position position="367"/>
    </location>
    <ligand>
        <name>UDP-N-acetyl-alpha-D-glucosamine</name>
        <dbReference type="ChEBI" id="CHEBI:57705"/>
    </ligand>
</feature>
<dbReference type="PANTHER" id="PTHR43584:SF3">
    <property type="entry name" value="BIFUNCTIONAL PROTEIN GLMU"/>
    <property type="match status" value="1"/>
</dbReference>
<feature type="compositionally biased region" description="Low complexity" evidence="19">
    <location>
        <begin position="457"/>
        <end position="466"/>
    </location>
</feature>
<feature type="binding site" evidence="18">
    <location>
        <position position="229"/>
    </location>
    <ligand>
        <name>Mg(2+)</name>
        <dbReference type="ChEBI" id="CHEBI:18420"/>
    </ligand>
</feature>
<accession>A0A9D1KZK1</accession>
<dbReference type="Pfam" id="PF00132">
    <property type="entry name" value="Hexapep"/>
    <property type="match status" value="3"/>
</dbReference>
<dbReference type="SUPFAM" id="SSF53448">
    <property type="entry name" value="Nucleotide-diphospho-sugar transferases"/>
    <property type="match status" value="1"/>
</dbReference>
<dbReference type="GO" id="GO:0019134">
    <property type="term" value="F:glucosamine-1-phosphate N-acetyltransferase activity"/>
    <property type="evidence" value="ECO:0007669"/>
    <property type="project" value="UniProtKB-UniRule"/>
</dbReference>
<comment type="caution">
    <text evidence="18">Lacks conserved residue(s) required for the propagation of feature annotation.</text>
</comment>
<feature type="binding site" evidence="18">
    <location>
        <position position="171"/>
    </location>
    <ligand>
        <name>UDP-N-acetyl-alpha-D-glucosamine</name>
        <dbReference type="ChEBI" id="CHEBI:57705"/>
    </ligand>
</feature>
<feature type="binding site" evidence="18">
    <location>
        <position position="156"/>
    </location>
    <ligand>
        <name>UDP-N-acetyl-alpha-D-glucosamine</name>
        <dbReference type="ChEBI" id="CHEBI:57705"/>
    </ligand>
</feature>
<keyword evidence="14 18" id="KW-0961">Cell wall biogenesis/degradation</keyword>
<dbReference type="EC" id="2.7.7.23" evidence="18"/>
<feature type="binding site" evidence="18">
    <location>
        <position position="406"/>
    </location>
    <ligand>
        <name>acetyl-CoA</name>
        <dbReference type="ChEBI" id="CHEBI:57288"/>
    </ligand>
</feature>
<feature type="region of interest" description="Linker" evidence="18">
    <location>
        <begin position="232"/>
        <end position="252"/>
    </location>
</feature>
<keyword evidence="6 18" id="KW-0548">Nucleotidyltransferase</keyword>
<dbReference type="GO" id="GO:0071555">
    <property type="term" value="P:cell wall organization"/>
    <property type="evidence" value="ECO:0007669"/>
    <property type="project" value="UniProtKB-KW"/>
</dbReference>
<comment type="pathway">
    <text evidence="18">Nucleotide-sugar biosynthesis; UDP-N-acetyl-alpha-D-glucosamine biosynthesis; UDP-N-acetyl-alpha-D-glucosamine from N-acetyl-alpha-D-glucosamine 1-phosphate: step 1/1.</text>
</comment>
<feature type="region of interest" description="Pyrophosphorylase" evidence="18">
    <location>
        <begin position="1"/>
        <end position="231"/>
    </location>
</feature>
<sequence length="466" mass="49162">MKTIAIILAAGKGTRMKSKLPKVLHKAGGRTMLAQVLHQVRSAGIDDCCIVVGHGAEEVRQSLPRAENLHFALQMPQLGTGHCVQQALPHIPADCEAALIVCGDTPLLTAETLQNMQEEFCKTGVDGLILTAQMPDPTGYGRIIRSNNGSVSEIVEEKDATPAQKAITEINTGAYIFKFPVLKNALARLTNNNAQGEYYLTDVIKIIAADGGNIDSFTTPDPVETTGVNDRTQLAFAAAELYRRKARELMLAGVTLINPAACYIDQQVTVGQDTVIYPGCQLRGDTHIGANCVIDSDCIITDSILGAGCHLTKCVLTQAAVGDNANIGPFAYLRPGTKLGNNVKIGDFAEIKNSVIGDGSKVPHLSYIGDTDMGGGVNIGCGTITCNYDGVSKHRTTIGDDVFIGSNTNLIAPVTVGTGAFIGAGSTITREVAPGALAVERSHQKEVKGWAEKKSPKALAAKKAAK</sequence>
<evidence type="ECO:0000256" key="18">
    <source>
        <dbReference type="HAMAP-Rule" id="MF_01631"/>
    </source>
</evidence>
<evidence type="ECO:0000259" key="20">
    <source>
        <dbReference type="Pfam" id="PF12804"/>
    </source>
</evidence>
<keyword evidence="4 18" id="KW-0963">Cytoplasm</keyword>
<comment type="catalytic activity">
    <reaction evidence="16 18">
        <text>N-acetyl-alpha-D-glucosamine 1-phosphate + UTP + H(+) = UDP-N-acetyl-alpha-D-glucosamine + diphosphate</text>
        <dbReference type="Rhea" id="RHEA:13509"/>
        <dbReference type="ChEBI" id="CHEBI:15378"/>
        <dbReference type="ChEBI" id="CHEBI:33019"/>
        <dbReference type="ChEBI" id="CHEBI:46398"/>
        <dbReference type="ChEBI" id="CHEBI:57705"/>
        <dbReference type="ChEBI" id="CHEBI:57776"/>
        <dbReference type="EC" id="2.7.7.23"/>
    </reaction>
</comment>
<feature type="binding site" evidence="18">
    <location>
        <position position="22"/>
    </location>
    <ligand>
        <name>UDP-N-acetyl-alpha-D-glucosamine</name>
        <dbReference type="ChEBI" id="CHEBI:57705"/>
    </ligand>
</feature>
<feature type="binding site" evidence="18">
    <location>
        <position position="441"/>
    </location>
    <ligand>
        <name>acetyl-CoA</name>
        <dbReference type="ChEBI" id="CHEBI:57288"/>
    </ligand>
</feature>
<dbReference type="CDD" id="cd03353">
    <property type="entry name" value="LbH_GlmU_C"/>
    <property type="match status" value="1"/>
</dbReference>
<dbReference type="GO" id="GO:0005737">
    <property type="term" value="C:cytoplasm"/>
    <property type="evidence" value="ECO:0007669"/>
    <property type="project" value="UniProtKB-SubCell"/>
</dbReference>
<feature type="binding site" evidence="18">
    <location>
        <position position="378"/>
    </location>
    <ligand>
        <name>UDP-N-acetyl-alpha-D-glucosamine</name>
        <dbReference type="ChEBI" id="CHEBI:57705"/>
    </ligand>
</feature>
<dbReference type="GO" id="GO:0000902">
    <property type="term" value="P:cell morphogenesis"/>
    <property type="evidence" value="ECO:0007669"/>
    <property type="project" value="UniProtKB-UniRule"/>
</dbReference>
<evidence type="ECO:0000256" key="17">
    <source>
        <dbReference type="ARBA" id="ARBA00049628"/>
    </source>
</evidence>
<dbReference type="InterPro" id="IPR018357">
    <property type="entry name" value="Hexapep_transf_CS"/>
</dbReference>
<dbReference type="HAMAP" id="MF_01631">
    <property type="entry name" value="GlmU"/>
    <property type="match status" value="1"/>
</dbReference>
<dbReference type="InterPro" id="IPR050065">
    <property type="entry name" value="GlmU-like"/>
</dbReference>
<evidence type="ECO:0000256" key="5">
    <source>
        <dbReference type="ARBA" id="ARBA00022679"/>
    </source>
</evidence>
<keyword evidence="11 18" id="KW-0573">Peptidoglycan synthesis</keyword>
<keyword evidence="5 18" id="KW-0808">Transferase</keyword>
<evidence type="ECO:0000256" key="12">
    <source>
        <dbReference type="ARBA" id="ARBA00023268"/>
    </source>
</evidence>
<feature type="binding site" evidence="18">
    <location>
        <position position="229"/>
    </location>
    <ligand>
        <name>UDP-N-acetyl-alpha-D-glucosamine</name>
        <dbReference type="ChEBI" id="CHEBI:57705"/>
    </ligand>
</feature>
<keyword evidence="12 18" id="KW-0511">Multifunctional enzyme</keyword>
<feature type="binding site" evidence="18">
    <location>
        <position position="74"/>
    </location>
    <ligand>
        <name>UDP-N-acetyl-alpha-D-glucosamine</name>
        <dbReference type="ChEBI" id="CHEBI:57705"/>
    </ligand>
</feature>
<feature type="binding site" evidence="18">
    <location>
        <position position="334"/>
    </location>
    <ligand>
        <name>UDP-N-acetyl-alpha-D-glucosamine</name>
        <dbReference type="ChEBI" id="CHEBI:57705"/>
    </ligand>
</feature>
<dbReference type="InterPro" id="IPR025877">
    <property type="entry name" value="MobA-like_NTP_Trfase"/>
</dbReference>
<comment type="subunit">
    <text evidence="18">Homotrimer.</text>
</comment>
<comment type="similarity">
    <text evidence="3 18">In the N-terminal section; belongs to the N-acetylglucosamine-1-phosphate uridyltransferase family.</text>
</comment>
<evidence type="ECO:0000313" key="22">
    <source>
        <dbReference type="Proteomes" id="UP000824124"/>
    </source>
</evidence>
<protein>
    <recommendedName>
        <fullName evidence="18">Bifunctional protein GlmU</fullName>
    </recommendedName>
    <domain>
        <recommendedName>
            <fullName evidence="18">UDP-N-acetylglucosamine pyrophosphorylase</fullName>
            <ecNumber evidence="18">2.7.7.23</ecNumber>
        </recommendedName>
        <alternativeName>
            <fullName evidence="18">N-acetylglucosamine-1-phosphate uridyltransferase</fullName>
        </alternativeName>
    </domain>
    <domain>
        <recommendedName>
            <fullName evidence="18">Glucosamine-1-phosphate N-acetyltransferase</fullName>
            <ecNumber evidence="18">2.3.1.157</ecNumber>
        </recommendedName>
    </domain>
</protein>
<comment type="catalytic activity">
    <reaction evidence="15 18">
        <text>alpha-D-glucosamine 1-phosphate + acetyl-CoA = N-acetyl-alpha-D-glucosamine 1-phosphate + CoA + H(+)</text>
        <dbReference type="Rhea" id="RHEA:13725"/>
        <dbReference type="ChEBI" id="CHEBI:15378"/>
        <dbReference type="ChEBI" id="CHEBI:57287"/>
        <dbReference type="ChEBI" id="CHEBI:57288"/>
        <dbReference type="ChEBI" id="CHEBI:57776"/>
        <dbReference type="ChEBI" id="CHEBI:58516"/>
        <dbReference type="EC" id="2.3.1.157"/>
    </reaction>
</comment>
<evidence type="ECO:0000256" key="19">
    <source>
        <dbReference type="SAM" id="MobiDB-lite"/>
    </source>
</evidence>
<dbReference type="InterPro" id="IPR029044">
    <property type="entry name" value="Nucleotide-diphossugar_trans"/>
</dbReference>
<evidence type="ECO:0000256" key="14">
    <source>
        <dbReference type="ARBA" id="ARBA00023316"/>
    </source>
</evidence>
<feature type="binding site" evidence="18">
    <location>
        <begin position="8"/>
        <end position="11"/>
    </location>
    <ligand>
        <name>UDP-N-acetyl-alpha-D-glucosamine</name>
        <dbReference type="ChEBI" id="CHEBI:57705"/>
    </ligand>
</feature>
<dbReference type="Pfam" id="PF12804">
    <property type="entry name" value="NTP_transf_3"/>
    <property type="match status" value="1"/>
</dbReference>
<dbReference type="InterPro" id="IPR038009">
    <property type="entry name" value="GlmU_C_LbH"/>
</dbReference>
<organism evidence="21 22">
    <name type="scientific">Candidatus Avidehalobacter gallistercoris</name>
    <dbReference type="NCBI Taxonomy" id="2840694"/>
    <lineage>
        <taxon>Bacteria</taxon>
        <taxon>Bacillati</taxon>
        <taxon>Bacillota</taxon>
        <taxon>Clostridia</taxon>
        <taxon>Eubacteriales</taxon>
        <taxon>Peptococcaceae</taxon>
        <taxon>Peptococcaceae incertae sedis</taxon>
        <taxon>Candidatus Avidehalobacter</taxon>
    </lineage>
</organism>
<comment type="similarity">
    <text evidence="2 18">In the C-terminal section; belongs to the transferase hexapeptide repeat family.</text>
</comment>
<evidence type="ECO:0000256" key="13">
    <source>
        <dbReference type="ARBA" id="ARBA00023315"/>
    </source>
</evidence>
<feature type="region of interest" description="N-acetyltransferase" evidence="18">
    <location>
        <begin position="253"/>
        <end position="466"/>
    </location>
</feature>
<evidence type="ECO:0000256" key="16">
    <source>
        <dbReference type="ARBA" id="ARBA00048493"/>
    </source>
</evidence>
<dbReference type="EC" id="2.3.1.157" evidence="18"/>
<evidence type="ECO:0000313" key="21">
    <source>
        <dbReference type="EMBL" id="HIU10501.1"/>
    </source>
</evidence>
<evidence type="ECO:0000256" key="8">
    <source>
        <dbReference type="ARBA" id="ARBA00022737"/>
    </source>
</evidence>
<dbReference type="Gene3D" id="2.160.10.10">
    <property type="entry name" value="Hexapeptide repeat proteins"/>
    <property type="match status" value="1"/>
</dbReference>
<dbReference type="GO" id="GO:0009245">
    <property type="term" value="P:lipid A biosynthetic process"/>
    <property type="evidence" value="ECO:0007669"/>
    <property type="project" value="UniProtKB-UniRule"/>
</dbReference>
<comment type="pathway">
    <text evidence="18">Nucleotide-sugar biosynthesis; UDP-N-acetyl-alpha-D-glucosamine biosynthesis; N-acetyl-alpha-D-glucosamine 1-phosphate from alpha-D-glucosamine 6-phosphate (route II): step 2/2.</text>
</comment>
<dbReference type="InterPro" id="IPR005882">
    <property type="entry name" value="Bifunctional_GlmU"/>
</dbReference>
<keyword evidence="7 18" id="KW-0479">Metal-binding</keyword>
<dbReference type="NCBIfam" id="NF010934">
    <property type="entry name" value="PRK14354.1"/>
    <property type="match status" value="1"/>
</dbReference>
<dbReference type="GO" id="GO:0008360">
    <property type="term" value="P:regulation of cell shape"/>
    <property type="evidence" value="ECO:0007669"/>
    <property type="project" value="UniProtKB-KW"/>
</dbReference>
<evidence type="ECO:0000256" key="9">
    <source>
        <dbReference type="ARBA" id="ARBA00022842"/>
    </source>
</evidence>
<dbReference type="InterPro" id="IPR001451">
    <property type="entry name" value="Hexapep"/>
</dbReference>
<evidence type="ECO:0000256" key="1">
    <source>
        <dbReference type="ARBA" id="ARBA00004496"/>
    </source>
</evidence>
<comment type="subcellular location">
    <subcellularLocation>
        <location evidence="1 18">Cytoplasm</location>
    </subcellularLocation>
</comment>
<dbReference type="Gene3D" id="3.90.550.10">
    <property type="entry name" value="Spore Coat Polysaccharide Biosynthesis Protein SpsA, Chain A"/>
    <property type="match status" value="1"/>
</dbReference>
<reference evidence="21" key="1">
    <citation type="submission" date="2020-10" db="EMBL/GenBank/DDBJ databases">
        <authorList>
            <person name="Gilroy R."/>
        </authorList>
    </citation>
    <scope>NUCLEOTIDE SEQUENCE</scope>
    <source>
        <strain evidence="21">2830</strain>
    </source>
</reference>
<name>A0A9D1KZK1_9FIRM</name>
<feature type="region of interest" description="Disordered" evidence="19">
    <location>
        <begin position="446"/>
        <end position="466"/>
    </location>
</feature>
<proteinExistence type="inferred from homology"/>
<keyword evidence="8 18" id="KW-0677">Repeat</keyword>
<comment type="pathway">
    <text evidence="18">Bacterial outer membrane biogenesis; LPS lipid A biosynthesis.</text>
</comment>
<evidence type="ECO:0000256" key="2">
    <source>
        <dbReference type="ARBA" id="ARBA00007707"/>
    </source>
</evidence>
<dbReference type="CDD" id="cd02540">
    <property type="entry name" value="GT2_GlmU_N_bac"/>
    <property type="match status" value="1"/>
</dbReference>
<evidence type="ECO:0000256" key="10">
    <source>
        <dbReference type="ARBA" id="ARBA00022960"/>
    </source>
</evidence>
<keyword evidence="9 18" id="KW-0460">Magnesium</keyword>
<feature type="domain" description="MobA-like NTP transferase" evidence="20">
    <location>
        <begin position="5"/>
        <end position="133"/>
    </location>
</feature>
<dbReference type="GO" id="GO:0000287">
    <property type="term" value="F:magnesium ion binding"/>
    <property type="evidence" value="ECO:0007669"/>
    <property type="project" value="UniProtKB-UniRule"/>
</dbReference>
<dbReference type="GO" id="GO:0016020">
    <property type="term" value="C:membrane"/>
    <property type="evidence" value="ECO:0007669"/>
    <property type="project" value="GOC"/>
</dbReference>
<evidence type="ECO:0000256" key="6">
    <source>
        <dbReference type="ARBA" id="ARBA00022695"/>
    </source>
</evidence>
<dbReference type="PANTHER" id="PTHR43584">
    <property type="entry name" value="NUCLEOTIDYL TRANSFERASE"/>
    <property type="match status" value="1"/>
</dbReference>
<evidence type="ECO:0000256" key="3">
    <source>
        <dbReference type="ARBA" id="ARBA00007947"/>
    </source>
</evidence>
<reference evidence="21" key="2">
    <citation type="journal article" date="2021" name="PeerJ">
        <title>Extensive microbial diversity within the chicken gut microbiome revealed by metagenomics and culture.</title>
        <authorList>
            <person name="Gilroy R."/>
            <person name="Ravi A."/>
            <person name="Getino M."/>
            <person name="Pursley I."/>
            <person name="Horton D.L."/>
            <person name="Alikhan N.F."/>
            <person name="Baker D."/>
            <person name="Gharbi K."/>
            <person name="Hall N."/>
            <person name="Watson M."/>
            <person name="Adriaenssens E.M."/>
            <person name="Foster-Nyarko E."/>
            <person name="Jarju S."/>
            <person name="Secka A."/>
            <person name="Antonio M."/>
            <person name="Oren A."/>
            <person name="Chaudhuri R.R."/>
            <person name="La Ragione R."/>
            <person name="Hildebrand F."/>
            <person name="Pallen M.J."/>
        </authorList>
    </citation>
    <scope>NUCLEOTIDE SEQUENCE</scope>
    <source>
        <strain evidence="21">2830</strain>
    </source>
</reference>
<dbReference type="PROSITE" id="PS00101">
    <property type="entry name" value="HEXAPEP_TRANSFERASES"/>
    <property type="match status" value="1"/>
</dbReference>
<dbReference type="GO" id="GO:0006048">
    <property type="term" value="P:UDP-N-acetylglucosamine biosynthetic process"/>
    <property type="evidence" value="ECO:0007669"/>
    <property type="project" value="InterPro"/>
</dbReference>
<keyword evidence="10 18" id="KW-0133">Cell shape</keyword>
<keyword evidence="13 18" id="KW-0012">Acyltransferase</keyword>
<feature type="binding site" evidence="18">
    <location>
        <begin position="79"/>
        <end position="80"/>
    </location>
    <ligand>
        <name>UDP-N-acetyl-alpha-D-glucosamine</name>
        <dbReference type="ChEBI" id="CHEBI:57705"/>
    </ligand>
</feature>
<dbReference type="InterPro" id="IPR011004">
    <property type="entry name" value="Trimer_LpxA-like_sf"/>
</dbReference>
<comment type="function">
    <text evidence="17 18">Catalyzes the last two sequential reactions in the de novo biosynthetic pathway for UDP-N-acetylglucosamine (UDP-GlcNAc). The C-terminal domain catalyzes the transfer of acetyl group from acetyl coenzyme A to glucosamine-1-phosphate (GlcN-1-P) to produce N-acetylglucosamine-1-phosphate (GlcNAc-1-P), which is converted into UDP-GlcNAc by the transfer of uridine 5-monophosphate (from uridine 5-triphosphate), a reaction catalyzed by the N-terminal domain.</text>
</comment>